<gene>
    <name evidence="1" type="ORF">PP2015_912</name>
</gene>
<dbReference type="OrthoDB" id="9810952at2"/>
<dbReference type="Gene3D" id="1.10.1200.10">
    <property type="entry name" value="ACP-like"/>
    <property type="match status" value="1"/>
</dbReference>
<dbReference type="AlphaFoldDB" id="A0A0S2JZI5"/>
<dbReference type="STRING" id="161398.PP2015_912"/>
<keyword evidence="2" id="KW-1185">Reference proteome</keyword>
<organism evidence="1 2">
    <name type="scientific">Pseudoalteromonas phenolica</name>
    <dbReference type="NCBI Taxonomy" id="161398"/>
    <lineage>
        <taxon>Bacteria</taxon>
        <taxon>Pseudomonadati</taxon>
        <taxon>Pseudomonadota</taxon>
        <taxon>Gammaproteobacteria</taxon>
        <taxon>Alteromonadales</taxon>
        <taxon>Pseudoalteromonadaceae</taxon>
        <taxon>Pseudoalteromonas</taxon>
    </lineage>
</organism>
<reference evidence="1 2" key="1">
    <citation type="submission" date="2015-11" db="EMBL/GenBank/DDBJ databases">
        <authorList>
            <person name="Zhang Y."/>
            <person name="Guo Z."/>
        </authorList>
    </citation>
    <scope>NUCLEOTIDE SEQUENCE [LARGE SCALE GENOMIC DNA]</scope>
    <source>
        <strain evidence="1 2">KCTC 12086</strain>
    </source>
</reference>
<dbReference type="EMBL" id="CP013187">
    <property type="protein sequence ID" value="ALO41430.1"/>
    <property type="molecule type" value="Genomic_DNA"/>
</dbReference>
<evidence type="ECO:0000313" key="2">
    <source>
        <dbReference type="Proteomes" id="UP000061457"/>
    </source>
</evidence>
<dbReference type="SUPFAM" id="SSF47336">
    <property type="entry name" value="ACP-like"/>
    <property type="match status" value="1"/>
</dbReference>
<dbReference type="Proteomes" id="UP000061457">
    <property type="component" value="Chromosome I"/>
</dbReference>
<sequence length="80" mass="9193">MSNLEKYNEAFITAFEITQEQLKDEFSYQDIPAWDSVGHMGLIAELEDAFDIMLEMEDIIEFSSYGEGKNILAKYSVEIS</sequence>
<protein>
    <submittedName>
        <fullName evidence="1">Acyl carrier protein</fullName>
    </submittedName>
</protein>
<dbReference type="InterPro" id="IPR036736">
    <property type="entry name" value="ACP-like_sf"/>
</dbReference>
<dbReference type="KEGG" id="pphe:PP2015_912"/>
<evidence type="ECO:0000313" key="1">
    <source>
        <dbReference type="EMBL" id="ALO41430.1"/>
    </source>
</evidence>
<proteinExistence type="predicted"/>
<dbReference type="RefSeq" id="WP_058029170.1">
    <property type="nucleotide sequence ID" value="NZ_CP013187.1"/>
</dbReference>
<dbReference type="PATRIC" id="fig|161398.10.peg.928"/>
<name>A0A0S2JZI5_9GAMM</name>
<accession>A0A0S2JZI5</accession>